<dbReference type="AlphaFoldDB" id="A0A814TIL9"/>
<feature type="repeat" description="TPR" evidence="3">
    <location>
        <begin position="115"/>
        <end position="148"/>
    </location>
</feature>
<organism evidence="4 8">
    <name type="scientific">Didymodactylos carnosus</name>
    <dbReference type="NCBI Taxonomy" id="1234261"/>
    <lineage>
        <taxon>Eukaryota</taxon>
        <taxon>Metazoa</taxon>
        <taxon>Spiralia</taxon>
        <taxon>Gnathifera</taxon>
        <taxon>Rotifera</taxon>
        <taxon>Eurotatoria</taxon>
        <taxon>Bdelloidea</taxon>
        <taxon>Philodinida</taxon>
        <taxon>Philodinidae</taxon>
        <taxon>Didymodactylos</taxon>
    </lineage>
</organism>
<dbReference type="Proteomes" id="UP000663829">
    <property type="component" value="Unassembled WGS sequence"/>
</dbReference>
<accession>A0A814TIL9</accession>
<dbReference type="SUPFAM" id="SSF48452">
    <property type="entry name" value="TPR-like"/>
    <property type="match status" value="1"/>
</dbReference>
<dbReference type="PROSITE" id="PS50005">
    <property type="entry name" value="TPR"/>
    <property type="match status" value="4"/>
</dbReference>
<feature type="non-terminal residue" evidence="4">
    <location>
        <position position="1"/>
    </location>
</feature>
<evidence type="ECO:0000313" key="8">
    <source>
        <dbReference type="Proteomes" id="UP000663829"/>
    </source>
</evidence>
<evidence type="ECO:0000313" key="4">
    <source>
        <dbReference type="EMBL" id="CAF1161319.1"/>
    </source>
</evidence>
<dbReference type="OrthoDB" id="1926212at2759"/>
<reference evidence="4" key="1">
    <citation type="submission" date="2021-02" db="EMBL/GenBank/DDBJ databases">
        <authorList>
            <person name="Nowell W R."/>
        </authorList>
    </citation>
    <scope>NUCLEOTIDE SEQUENCE</scope>
</reference>
<sequence length="341" mass="39079">VNTRLTETKPFADITDLAVIPQEAEILFMAGSVFQIKSVREDADNRLWIITLVLCSDQDNTLQDVFNSLRQKICGEYLNFISLGNILKEMGKLDQAEQCYRKYLRKVKKDDCNFGRCYGCLGQVAHERGDNKEALSLLSRALEIEQKNPNKDEVLVSVIHNNIGNVHCATNDYRSALECYTQSLENLRSNATEDNRMLLADTYGNLGNTYCHLKQHDEALSYYNQCLSIQQVLSPSDPRTGTTLMDRAQLYSDTHRYDEALNEFQKALVIQQISLPADHEEIGKTHYNIGRVYELSSKYRHALESFEKAFNIYRRTIGERHSSSSRVQVAIERVQRHLVPT</sequence>
<evidence type="ECO:0000313" key="5">
    <source>
        <dbReference type="EMBL" id="CAF1475978.1"/>
    </source>
</evidence>
<dbReference type="PANTHER" id="PTHR45641:SF19">
    <property type="entry name" value="NEPHROCYSTIN-3"/>
    <property type="match status" value="1"/>
</dbReference>
<keyword evidence="8" id="KW-1185">Reference proteome</keyword>
<dbReference type="PANTHER" id="PTHR45641">
    <property type="entry name" value="TETRATRICOPEPTIDE REPEAT PROTEIN (AFU_ORTHOLOGUE AFUA_6G03870)"/>
    <property type="match status" value="1"/>
</dbReference>
<evidence type="ECO:0000256" key="2">
    <source>
        <dbReference type="ARBA" id="ARBA00022803"/>
    </source>
</evidence>
<evidence type="ECO:0000256" key="1">
    <source>
        <dbReference type="ARBA" id="ARBA00022737"/>
    </source>
</evidence>
<proteinExistence type="predicted"/>
<feature type="repeat" description="TPR" evidence="3">
    <location>
        <begin position="200"/>
        <end position="233"/>
    </location>
</feature>
<dbReference type="InterPro" id="IPR019734">
    <property type="entry name" value="TPR_rpt"/>
</dbReference>
<protein>
    <submittedName>
        <fullName evidence="4">Uncharacterized protein</fullName>
    </submittedName>
</protein>
<gene>
    <name evidence="4" type="ORF">GPM918_LOCUS21695</name>
    <name evidence="5" type="ORF">OVA965_LOCUS35853</name>
    <name evidence="6" type="ORF">SRO942_LOCUS21692</name>
    <name evidence="7" type="ORF">TMI583_LOCUS36835</name>
</gene>
<evidence type="ECO:0000313" key="6">
    <source>
        <dbReference type="EMBL" id="CAF3924908.1"/>
    </source>
</evidence>
<comment type="caution">
    <text evidence="4">The sequence shown here is derived from an EMBL/GenBank/DDBJ whole genome shotgun (WGS) entry which is preliminary data.</text>
</comment>
<dbReference type="Proteomes" id="UP000677228">
    <property type="component" value="Unassembled WGS sequence"/>
</dbReference>
<keyword evidence="1" id="KW-0677">Repeat</keyword>
<dbReference type="EMBL" id="CAJOBC010007215">
    <property type="protein sequence ID" value="CAF3924908.1"/>
    <property type="molecule type" value="Genomic_DNA"/>
</dbReference>
<dbReference type="EMBL" id="CAJNOK010031762">
    <property type="protein sequence ID" value="CAF1475978.1"/>
    <property type="molecule type" value="Genomic_DNA"/>
</dbReference>
<dbReference type="Pfam" id="PF13181">
    <property type="entry name" value="TPR_8"/>
    <property type="match status" value="1"/>
</dbReference>
<evidence type="ECO:0000256" key="3">
    <source>
        <dbReference type="PROSITE-ProRule" id="PRU00339"/>
    </source>
</evidence>
<dbReference type="Pfam" id="PF13374">
    <property type="entry name" value="TPR_10"/>
    <property type="match status" value="1"/>
</dbReference>
<dbReference type="InterPro" id="IPR011990">
    <property type="entry name" value="TPR-like_helical_dom_sf"/>
</dbReference>
<dbReference type="EMBL" id="CAJOBA010053664">
    <property type="protein sequence ID" value="CAF4267102.1"/>
    <property type="molecule type" value="Genomic_DNA"/>
</dbReference>
<name>A0A814TIL9_9BILA</name>
<feature type="repeat" description="TPR" evidence="3">
    <location>
        <begin position="283"/>
        <end position="316"/>
    </location>
</feature>
<evidence type="ECO:0000313" key="7">
    <source>
        <dbReference type="EMBL" id="CAF4267102.1"/>
    </source>
</evidence>
<keyword evidence="2 3" id="KW-0802">TPR repeat</keyword>
<dbReference type="Pfam" id="PF13424">
    <property type="entry name" value="TPR_12"/>
    <property type="match status" value="2"/>
</dbReference>
<dbReference type="EMBL" id="CAJNOQ010007215">
    <property type="protein sequence ID" value="CAF1161319.1"/>
    <property type="molecule type" value="Genomic_DNA"/>
</dbReference>
<dbReference type="Proteomes" id="UP000682733">
    <property type="component" value="Unassembled WGS sequence"/>
</dbReference>
<dbReference type="SMART" id="SM00028">
    <property type="entry name" value="TPR"/>
    <property type="match status" value="6"/>
</dbReference>
<dbReference type="Gene3D" id="1.25.40.10">
    <property type="entry name" value="Tetratricopeptide repeat domain"/>
    <property type="match status" value="2"/>
</dbReference>
<feature type="repeat" description="TPR" evidence="3">
    <location>
        <begin position="241"/>
        <end position="274"/>
    </location>
</feature>
<dbReference type="Proteomes" id="UP000681722">
    <property type="component" value="Unassembled WGS sequence"/>
</dbReference>